<evidence type="ECO:0000313" key="2">
    <source>
        <dbReference type="Proteomes" id="UP000781958"/>
    </source>
</evidence>
<evidence type="ECO:0000313" key="1">
    <source>
        <dbReference type="EMBL" id="MBP2291237.1"/>
    </source>
</evidence>
<dbReference type="EMBL" id="JAGINP010000002">
    <property type="protein sequence ID" value="MBP2291237.1"/>
    <property type="molecule type" value="Genomic_DNA"/>
</dbReference>
<gene>
    <name evidence="1" type="ORF">J2851_000979</name>
</gene>
<proteinExistence type="predicted"/>
<dbReference type="RefSeq" id="WP_209764602.1">
    <property type="nucleotide sequence ID" value="NZ_JAGINP010000002.1"/>
</dbReference>
<keyword evidence="2" id="KW-1185">Reference proteome</keyword>
<protein>
    <recommendedName>
        <fullName evidence="3">Secreted protein</fullName>
    </recommendedName>
</protein>
<sequence length="68" mass="7505">MVAIVALSLLLSGFGLVVVRILSAELATAGHPVRNPWSPRHLRRVRKARKTEEEIANGPSWASFPRAF</sequence>
<comment type="caution">
    <text evidence="1">The sequence shown here is derived from an EMBL/GenBank/DDBJ whole genome shotgun (WGS) entry which is preliminary data.</text>
</comment>
<reference evidence="1 2" key="1">
    <citation type="submission" date="2021-03" db="EMBL/GenBank/DDBJ databases">
        <title>Genomic Encyclopedia of Type Strains, Phase III (KMG-III): the genomes of soil and plant-associated and newly described type strains.</title>
        <authorList>
            <person name="Whitman W."/>
        </authorList>
    </citation>
    <scope>NUCLEOTIDE SEQUENCE [LARGE SCALE GENOMIC DNA]</scope>
    <source>
        <strain evidence="1 2">IMMIB AFH-6</strain>
    </source>
</reference>
<accession>A0ABS4SFG6</accession>
<name>A0ABS4SFG6_9PROT</name>
<evidence type="ECO:0008006" key="3">
    <source>
        <dbReference type="Google" id="ProtNLM"/>
    </source>
</evidence>
<organism evidence="1 2">
    <name type="scientific">Azospirillum rugosum</name>
    <dbReference type="NCBI Taxonomy" id="416170"/>
    <lineage>
        <taxon>Bacteria</taxon>
        <taxon>Pseudomonadati</taxon>
        <taxon>Pseudomonadota</taxon>
        <taxon>Alphaproteobacteria</taxon>
        <taxon>Rhodospirillales</taxon>
        <taxon>Azospirillaceae</taxon>
        <taxon>Azospirillum</taxon>
    </lineage>
</organism>
<dbReference type="Proteomes" id="UP000781958">
    <property type="component" value="Unassembled WGS sequence"/>
</dbReference>